<dbReference type="GO" id="GO:0003677">
    <property type="term" value="F:DNA binding"/>
    <property type="evidence" value="ECO:0007669"/>
    <property type="project" value="InterPro"/>
</dbReference>
<feature type="domain" description="HTH cro/C1-type" evidence="1">
    <location>
        <begin position="55"/>
        <end position="97"/>
    </location>
</feature>
<proteinExistence type="predicted"/>
<dbReference type="PANTHER" id="PTHR40275:SF1">
    <property type="entry name" value="SSL7038 PROTEIN"/>
    <property type="match status" value="1"/>
</dbReference>
<evidence type="ECO:0000259" key="1">
    <source>
        <dbReference type="PROSITE" id="PS50943"/>
    </source>
</evidence>
<dbReference type="PANTHER" id="PTHR40275">
    <property type="entry name" value="SSL7038 PROTEIN"/>
    <property type="match status" value="1"/>
</dbReference>
<sequence>MPAKNYREDLLVRLSDAHYASQYLKAALDEALQDGNRSAFLLALKNLVDATGPVQEVASEADVSRQHLYRLLSGKGNPTLETLASVLEAVGLTIDFKPTAKPM</sequence>
<dbReference type="SUPFAM" id="SSF47413">
    <property type="entry name" value="lambda repressor-like DNA-binding domains"/>
    <property type="match status" value="1"/>
</dbReference>
<dbReference type="RefSeq" id="WP_079205726.1">
    <property type="nucleotide sequence ID" value="NZ_MVGR01000002.1"/>
</dbReference>
<reference evidence="2 3" key="1">
    <citation type="submission" date="2017-02" db="EMBL/GenBank/DDBJ databases">
        <title>Genome sequence of Microcystis aeruginosa KW.</title>
        <authorList>
            <person name="Oh H.-M."/>
            <person name="Ahn C.-Y."/>
            <person name="Jeong H."/>
            <person name="Srivastava A."/>
            <person name="Lee H.-G."/>
            <person name="Kang S.-R."/>
        </authorList>
    </citation>
    <scope>NUCLEOTIDE SEQUENCE [LARGE SCALE GENOMIC DNA]</scope>
    <source>
        <strain evidence="2 3">KW</strain>
    </source>
</reference>
<accession>A0A1V4BYT2</accession>
<dbReference type="InterPro" id="IPR014057">
    <property type="entry name" value="HI1420"/>
</dbReference>
<dbReference type="InterPro" id="IPR010982">
    <property type="entry name" value="Lambda_DNA-bd_dom_sf"/>
</dbReference>
<name>A0A1V4BYT2_MICAE</name>
<dbReference type="InterPro" id="IPR001387">
    <property type="entry name" value="Cro/C1-type_HTH"/>
</dbReference>
<evidence type="ECO:0000313" key="3">
    <source>
        <dbReference type="Proteomes" id="UP000189835"/>
    </source>
</evidence>
<dbReference type="Pfam" id="PF21716">
    <property type="entry name" value="dnstrm_HI1420"/>
    <property type="match status" value="1"/>
</dbReference>
<evidence type="ECO:0000313" key="2">
    <source>
        <dbReference type="EMBL" id="OPF19765.1"/>
    </source>
</evidence>
<dbReference type="PROSITE" id="PS50943">
    <property type="entry name" value="HTH_CROC1"/>
    <property type="match status" value="1"/>
</dbReference>
<protein>
    <submittedName>
        <fullName evidence="2">Transcriptional regulator</fullName>
    </submittedName>
</protein>
<dbReference type="CDD" id="cd00093">
    <property type="entry name" value="HTH_XRE"/>
    <property type="match status" value="1"/>
</dbReference>
<comment type="caution">
    <text evidence="2">The sequence shown here is derived from an EMBL/GenBank/DDBJ whole genome shotgun (WGS) entry which is preliminary data.</text>
</comment>
<dbReference type="Proteomes" id="UP000189835">
    <property type="component" value="Unassembled WGS sequence"/>
</dbReference>
<dbReference type="AlphaFoldDB" id="A0A1V4BYT2"/>
<organism evidence="2 3">
    <name type="scientific">Microcystis aeruginosa KW</name>
    <dbReference type="NCBI Taxonomy" id="1960155"/>
    <lineage>
        <taxon>Bacteria</taxon>
        <taxon>Bacillati</taxon>
        <taxon>Cyanobacteriota</taxon>
        <taxon>Cyanophyceae</taxon>
        <taxon>Oscillatoriophycideae</taxon>
        <taxon>Chroococcales</taxon>
        <taxon>Microcystaceae</taxon>
        <taxon>Microcystis</taxon>
    </lineage>
</organism>
<dbReference type="Gene3D" id="1.10.260.40">
    <property type="entry name" value="lambda repressor-like DNA-binding domains"/>
    <property type="match status" value="1"/>
</dbReference>
<gene>
    <name evidence="2" type="ORF">B1L04_02995</name>
</gene>
<dbReference type="EMBL" id="MVGR01000002">
    <property type="protein sequence ID" value="OPF19765.1"/>
    <property type="molecule type" value="Genomic_DNA"/>
</dbReference>